<accession>A0A314ZJ42</accession>
<reference evidence="2 3" key="1">
    <citation type="submission" date="2018-02" db="EMBL/GenBank/DDBJ databases">
        <title>Draft genome of wild Prunus yedoensis var. nudiflora.</title>
        <authorList>
            <person name="Baek S."/>
            <person name="Kim J.-H."/>
            <person name="Choi K."/>
            <person name="Kim G.-B."/>
            <person name="Cho A."/>
            <person name="Jang H."/>
            <person name="Shin C.-H."/>
            <person name="Yu H.-J."/>
            <person name="Mun J.-H."/>
        </authorList>
    </citation>
    <scope>NUCLEOTIDE SEQUENCE [LARGE SCALE GENOMIC DNA]</scope>
    <source>
        <strain evidence="3">cv. Jeju island</strain>
        <tissue evidence="2">Leaf</tissue>
    </source>
</reference>
<dbReference type="OrthoDB" id="10416395at2759"/>
<feature type="compositionally biased region" description="Basic and acidic residues" evidence="1">
    <location>
        <begin position="12"/>
        <end position="32"/>
    </location>
</feature>
<comment type="caution">
    <text evidence="2">The sequence shown here is derived from an EMBL/GenBank/DDBJ whole genome shotgun (WGS) entry which is preliminary data.</text>
</comment>
<evidence type="ECO:0000313" key="2">
    <source>
        <dbReference type="EMBL" id="PQQ19359.1"/>
    </source>
</evidence>
<protein>
    <submittedName>
        <fullName evidence="2">Uncharacterized protein</fullName>
    </submittedName>
</protein>
<dbReference type="EMBL" id="PJQY01000069">
    <property type="protein sequence ID" value="PQQ19359.1"/>
    <property type="molecule type" value="Genomic_DNA"/>
</dbReference>
<feature type="region of interest" description="Disordered" evidence="1">
    <location>
        <begin position="1"/>
        <end position="58"/>
    </location>
</feature>
<dbReference type="Proteomes" id="UP000250321">
    <property type="component" value="Unassembled WGS sequence"/>
</dbReference>
<sequence length="75" mass="8247">MRKAGSVNPRRKNGEASRDVEAREGKRNKDSTDFDTMNKGLHLGVHDGAPDKTQPISVPMVQSMTSGALRTIPHY</sequence>
<name>A0A314ZJ42_PRUYE</name>
<evidence type="ECO:0000313" key="3">
    <source>
        <dbReference type="Proteomes" id="UP000250321"/>
    </source>
</evidence>
<organism evidence="2 3">
    <name type="scientific">Prunus yedoensis var. nudiflora</name>
    <dbReference type="NCBI Taxonomy" id="2094558"/>
    <lineage>
        <taxon>Eukaryota</taxon>
        <taxon>Viridiplantae</taxon>
        <taxon>Streptophyta</taxon>
        <taxon>Embryophyta</taxon>
        <taxon>Tracheophyta</taxon>
        <taxon>Spermatophyta</taxon>
        <taxon>Magnoliopsida</taxon>
        <taxon>eudicotyledons</taxon>
        <taxon>Gunneridae</taxon>
        <taxon>Pentapetalae</taxon>
        <taxon>rosids</taxon>
        <taxon>fabids</taxon>
        <taxon>Rosales</taxon>
        <taxon>Rosaceae</taxon>
        <taxon>Amygdaloideae</taxon>
        <taxon>Amygdaleae</taxon>
        <taxon>Prunus</taxon>
    </lineage>
</organism>
<gene>
    <name evidence="2" type="ORF">Pyn_23771</name>
</gene>
<proteinExistence type="predicted"/>
<evidence type="ECO:0000256" key="1">
    <source>
        <dbReference type="SAM" id="MobiDB-lite"/>
    </source>
</evidence>
<keyword evidence="3" id="KW-1185">Reference proteome</keyword>
<dbReference type="AlphaFoldDB" id="A0A314ZJ42"/>